<evidence type="ECO:0000313" key="2">
    <source>
        <dbReference type="Proteomes" id="UP000271678"/>
    </source>
</evidence>
<evidence type="ECO:0000313" key="1">
    <source>
        <dbReference type="EMBL" id="RNI22908.1"/>
    </source>
</evidence>
<organism evidence="1 2">
    <name type="scientific">Flexivirga caeni</name>
    <dbReference type="NCBI Taxonomy" id="2294115"/>
    <lineage>
        <taxon>Bacteria</taxon>
        <taxon>Bacillati</taxon>
        <taxon>Actinomycetota</taxon>
        <taxon>Actinomycetes</taxon>
        <taxon>Micrococcales</taxon>
        <taxon>Dermacoccaceae</taxon>
        <taxon>Flexivirga</taxon>
    </lineage>
</organism>
<name>A0A3M9ME69_9MICO</name>
<accession>A0A3M9ME69</accession>
<dbReference type="RefSeq" id="WP_123271108.1">
    <property type="nucleotide sequence ID" value="NZ_RJJQ01000007.1"/>
</dbReference>
<protein>
    <submittedName>
        <fullName evidence="1">Uncharacterized protein</fullName>
    </submittedName>
</protein>
<keyword evidence="2" id="KW-1185">Reference proteome</keyword>
<sequence>MTDDLRSLSIRLAALEDAARAVSAAAPDEAAIAVNPALQQVIEEERIVMEQIRRLRAGTAATTPAGRA</sequence>
<gene>
    <name evidence="1" type="ORF">EFY87_08865</name>
</gene>
<dbReference type="AlphaFoldDB" id="A0A3M9ME69"/>
<dbReference type="EMBL" id="RJJQ01000007">
    <property type="protein sequence ID" value="RNI22908.1"/>
    <property type="molecule type" value="Genomic_DNA"/>
</dbReference>
<comment type="caution">
    <text evidence="1">The sequence shown here is derived from an EMBL/GenBank/DDBJ whole genome shotgun (WGS) entry which is preliminary data.</text>
</comment>
<dbReference type="Proteomes" id="UP000271678">
    <property type="component" value="Unassembled WGS sequence"/>
</dbReference>
<reference evidence="1 2" key="1">
    <citation type="submission" date="2018-11" db="EMBL/GenBank/DDBJ databases">
        <title>Draft genome of Simplicispira Flexivirga sp. BO-16.</title>
        <authorList>
            <person name="Im W.T."/>
        </authorList>
    </citation>
    <scope>NUCLEOTIDE SEQUENCE [LARGE SCALE GENOMIC DNA]</scope>
    <source>
        <strain evidence="1 2">BO-16</strain>
    </source>
</reference>
<proteinExistence type="predicted"/>